<evidence type="ECO:0000313" key="2">
    <source>
        <dbReference type="EMBL" id="KXH68328.1"/>
    </source>
</evidence>
<dbReference type="AlphaFoldDB" id="A0A135V6S6"/>
<evidence type="ECO:0000256" key="1">
    <source>
        <dbReference type="SAM" id="MobiDB-lite"/>
    </source>
</evidence>
<organism evidence="2 3">
    <name type="scientific">Colletotrichum salicis</name>
    <dbReference type="NCBI Taxonomy" id="1209931"/>
    <lineage>
        <taxon>Eukaryota</taxon>
        <taxon>Fungi</taxon>
        <taxon>Dikarya</taxon>
        <taxon>Ascomycota</taxon>
        <taxon>Pezizomycotina</taxon>
        <taxon>Sordariomycetes</taxon>
        <taxon>Hypocreomycetidae</taxon>
        <taxon>Glomerellales</taxon>
        <taxon>Glomerellaceae</taxon>
        <taxon>Colletotrichum</taxon>
        <taxon>Colletotrichum acutatum species complex</taxon>
    </lineage>
</organism>
<proteinExistence type="predicted"/>
<feature type="compositionally biased region" description="Polar residues" evidence="1">
    <location>
        <begin position="1"/>
        <end position="24"/>
    </location>
</feature>
<protein>
    <submittedName>
        <fullName evidence="2">Uncharacterized protein</fullName>
    </submittedName>
</protein>
<name>A0A135V6S6_9PEZI</name>
<sequence length="155" mass="17206">MHQQSKPNKSTSKGGSASMKQQTHMGLEGQRHGVSRSGSSIVDDAYQPNQNSPKQKKDRNKAPSNMVAVDRPWPRSEEAQKARLISFGTPIDTSIHDPLCRWYYGDLADQSYNAIGEVEMPVRNWDVTPMSGEDEDVWPCGAPAGSDLVWYGSLR</sequence>
<evidence type="ECO:0000313" key="3">
    <source>
        <dbReference type="Proteomes" id="UP000070121"/>
    </source>
</evidence>
<feature type="region of interest" description="Disordered" evidence="1">
    <location>
        <begin position="1"/>
        <end position="75"/>
    </location>
</feature>
<keyword evidence="3" id="KW-1185">Reference proteome</keyword>
<dbReference type="OrthoDB" id="4835217at2759"/>
<dbReference type="Proteomes" id="UP000070121">
    <property type="component" value="Unassembled WGS sequence"/>
</dbReference>
<reference evidence="2 3" key="1">
    <citation type="submission" date="2014-02" db="EMBL/GenBank/DDBJ databases">
        <title>The genome sequence of Colletotrichum salicis CBS 607.94.</title>
        <authorList>
            <person name="Baroncelli R."/>
            <person name="Thon M.R."/>
        </authorList>
    </citation>
    <scope>NUCLEOTIDE SEQUENCE [LARGE SCALE GENOMIC DNA]</scope>
    <source>
        <strain evidence="2 3">CBS 607.94</strain>
    </source>
</reference>
<dbReference type="EMBL" id="JFFI01000324">
    <property type="protein sequence ID" value="KXH68328.1"/>
    <property type="molecule type" value="Genomic_DNA"/>
</dbReference>
<comment type="caution">
    <text evidence="2">The sequence shown here is derived from an EMBL/GenBank/DDBJ whole genome shotgun (WGS) entry which is preliminary data.</text>
</comment>
<accession>A0A135V6S6</accession>
<gene>
    <name evidence="2" type="ORF">CSAL01_06238</name>
</gene>